<evidence type="ECO:0000259" key="8">
    <source>
        <dbReference type="PROSITE" id="PS50850"/>
    </source>
</evidence>
<feature type="transmembrane region" description="Helical" evidence="7">
    <location>
        <begin position="376"/>
        <end position="395"/>
    </location>
</feature>
<sequence>MSEISSTSSRTSSSSKAVSTSNVAGSETDRENNEEKLDRRSSSSSSISRVSLKDVDDPEAFCPDTSAAGESLYDANRTVSRILTNAEEIEANTVKCQNEELPFGMGFNKPFPPELPDKKLYSVTFDGPNDPLHPHNWAWSKKITFFFLLVMYTFSLAFSSAAYSPAVDVLAEKYHVNEVVTTLGVSLYVLGFASGPVIYAPLSELYGRKPILIISSFLFTVFQFAVATAENLQTILICRFFGSFTGSSALVVVPAAFADMFPNKYRGNAINCFAMVVFVGPLIAPIVGTFITESYLGWRWTSYITGIMGGFASLCICLFFEETHHPIILVNKARYLRRRTGNWGIYAPQEEATLTFREILENNISRPVKLLFTEPIIFLLSIYNAFIYGILYLFLTAYPLVFYDGYKMKAGVSELPYLGLVIGMLIGGLYCMYVEKSCNEKMKANNNKPVPEARLPPIMVGGIAFPIGLFWFTWSGNYHESVHWMVPTASGLFSGFGLLTIFIPSLNYIVDSYLILAASALAANTLVRSAFATAFPLFAKFMFVGMGTNWAGLLIGLVGVALAPVPFAFYIYGKRIREKSKYAFVL</sequence>
<feature type="transmembrane region" description="Helical" evidence="7">
    <location>
        <begin position="513"/>
        <end position="538"/>
    </location>
</feature>
<feature type="compositionally biased region" description="Low complexity" evidence="6">
    <location>
        <begin position="1"/>
        <end position="21"/>
    </location>
</feature>
<dbReference type="Pfam" id="PF07690">
    <property type="entry name" value="MFS_1"/>
    <property type="match status" value="1"/>
</dbReference>
<dbReference type="EMBL" id="KV454012">
    <property type="protein sequence ID" value="ODV97130.1"/>
    <property type="molecule type" value="Genomic_DNA"/>
</dbReference>
<evidence type="ECO:0000256" key="1">
    <source>
        <dbReference type="ARBA" id="ARBA00004141"/>
    </source>
</evidence>
<feature type="transmembrane region" description="Helical" evidence="7">
    <location>
        <begin position="179"/>
        <end position="199"/>
    </location>
</feature>
<feature type="transmembrane region" description="Helical" evidence="7">
    <location>
        <begin position="234"/>
        <end position="257"/>
    </location>
</feature>
<feature type="transmembrane region" description="Helical" evidence="7">
    <location>
        <begin position="415"/>
        <end position="434"/>
    </location>
</feature>
<dbReference type="InterPro" id="IPR011701">
    <property type="entry name" value="MFS"/>
</dbReference>
<dbReference type="STRING" id="669874.A0A1E4TZG4"/>
<comment type="subcellular location">
    <subcellularLocation>
        <location evidence="1">Membrane</location>
        <topology evidence="1">Multi-pass membrane protein</topology>
    </subcellularLocation>
</comment>
<feature type="transmembrane region" description="Helical" evidence="7">
    <location>
        <begin position="455"/>
        <end position="472"/>
    </location>
</feature>
<dbReference type="Proteomes" id="UP000094236">
    <property type="component" value="Unassembled WGS sequence"/>
</dbReference>
<dbReference type="CDD" id="cd17323">
    <property type="entry name" value="MFS_Tpo1_MDR_like"/>
    <property type="match status" value="1"/>
</dbReference>
<feature type="transmembrane region" description="Helical" evidence="7">
    <location>
        <begin position="484"/>
        <end position="506"/>
    </location>
</feature>
<gene>
    <name evidence="9" type="ORF">PACTADRAFT_74695</name>
</gene>
<feature type="transmembrane region" description="Helical" evidence="7">
    <location>
        <begin position="145"/>
        <end position="167"/>
    </location>
</feature>
<keyword evidence="10" id="KW-1185">Reference proteome</keyword>
<name>A0A1E4TZG4_PACTA</name>
<keyword evidence="4 7" id="KW-1133">Transmembrane helix</keyword>
<protein>
    <recommendedName>
        <fullName evidence="8">Major facilitator superfamily (MFS) profile domain-containing protein</fullName>
    </recommendedName>
</protein>
<dbReference type="GO" id="GO:0034599">
    <property type="term" value="P:cellular response to oxidative stress"/>
    <property type="evidence" value="ECO:0007669"/>
    <property type="project" value="EnsemblFungi"/>
</dbReference>
<organism evidence="9 10">
    <name type="scientific">Pachysolen tannophilus NRRL Y-2460</name>
    <dbReference type="NCBI Taxonomy" id="669874"/>
    <lineage>
        <taxon>Eukaryota</taxon>
        <taxon>Fungi</taxon>
        <taxon>Dikarya</taxon>
        <taxon>Ascomycota</taxon>
        <taxon>Saccharomycotina</taxon>
        <taxon>Pichiomycetes</taxon>
        <taxon>Pachysolenaceae</taxon>
        <taxon>Pachysolen</taxon>
    </lineage>
</organism>
<feature type="transmembrane region" description="Helical" evidence="7">
    <location>
        <begin position="550"/>
        <end position="572"/>
    </location>
</feature>
<evidence type="ECO:0000256" key="7">
    <source>
        <dbReference type="SAM" id="Phobius"/>
    </source>
</evidence>
<dbReference type="InterPro" id="IPR020846">
    <property type="entry name" value="MFS_dom"/>
</dbReference>
<dbReference type="PANTHER" id="PTHR23502">
    <property type="entry name" value="MAJOR FACILITATOR SUPERFAMILY"/>
    <property type="match status" value="1"/>
</dbReference>
<feature type="transmembrane region" description="Helical" evidence="7">
    <location>
        <begin position="303"/>
        <end position="320"/>
    </location>
</feature>
<evidence type="ECO:0000256" key="2">
    <source>
        <dbReference type="ARBA" id="ARBA00022448"/>
    </source>
</evidence>
<reference evidence="10" key="1">
    <citation type="submission" date="2016-05" db="EMBL/GenBank/DDBJ databases">
        <title>Comparative genomics of biotechnologically important yeasts.</title>
        <authorList>
            <consortium name="DOE Joint Genome Institute"/>
            <person name="Riley R."/>
            <person name="Haridas S."/>
            <person name="Wolfe K.H."/>
            <person name="Lopes M.R."/>
            <person name="Hittinger C.T."/>
            <person name="Goker M."/>
            <person name="Salamov A."/>
            <person name="Wisecaver J."/>
            <person name="Long T.M."/>
            <person name="Aerts A.L."/>
            <person name="Barry K."/>
            <person name="Choi C."/>
            <person name="Clum A."/>
            <person name="Coughlan A.Y."/>
            <person name="Deshpande S."/>
            <person name="Douglass A.P."/>
            <person name="Hanson S.J."/>
            <person name="Klenk H.-P."/>
            <person name="Labutti K."/>
            <person name="Lapidus A."/>
            <person name="Lindquist E."/>
            <person name="Lipzen A."/>
            <person name="Meier-Kolthoff J.P."/>
            <person name="Ohm R.A."/>
            <person name="Otillar R.P."/>
            <person name="Pangilinan J."/>
            <person name="Peng Y."/>
            <person name="Rokas A."/>
            <person name="Rosa C.A."/>
            <person name="Scheuner C."/>
            <person name="Sibirny A.A."/>
            <person name="Slot J.C."/>
            <person name="Stielow J.B."/>
            <person name="Sun H."/>
            <person name="Kurtzman C.P."/>
            <person name="Blackwell M."/>
            <person name="Grigoriev I.V."/>
            <person name="Jeffries T.W."/>
        </authorList>
    </citation>
    <scope>NUCLEOTIDE SEQUENCE [LARGE SCALE GENOMIC DNA]</scope>
    <source>
        <strain evidence="10">NRRL Y-2460</strain>
    </source>
</reference>
<proteinExistence type="predicted"/>
<evidence type="ECO:0000256" key="3">
    <source>
        <dbReference type="ARBA" id="ARBA00022692"/>
    </source>
</evidence>
<evidence type="ECO:0000313" key="10">
    <source>
        <dbReference type="Proteomes" id="UP000094236"/>
    </source>
</evidence>
<dbReference type="PANTHER" id="PTHR23502:SF31">
    <property type="entry name" value="POLYAMINE TRANSPORTER 1"/>
    <property type="match status" value="1"/>
</dbReference>
<dbReference type="Gene3D" id="1.20.1250.20">
    <property type="entry name" value="MFS general substrate transporter like domains"/>
    <property type="match status" value="1"/>
</dbReference>
<keyword evidence="2" id="KW-0813">Transport</keyword>
<dbReference type="GO" id="GO:0000329">
    <property type="term" value="C:fungal-type vacuole membrane"/>
    <property type="evidence" value="ECO:0007669"/>
    <property type="project" value="EnsemblFungi"/>
</dbReference>
<evidence type="ECO:0000256" key="5">
    <source>
        <dbReference type="ARBA" id="ARBA00023136"/>
    </source>
</evidence>
<dbReference type="SUPFAM" id="SSF103473">
    <property type="entry name" value="MFS general substrate transporter"/>
    <property type="match status" value="1"/>
</dbReference>
<accession>A0A1E4TZG4</accession>
<evidence type="ECO:0000256" key="6">
    <source>
        <dbReference type="SAM" id="MobiDB-lite"/>
    </source>
</evidence>
<dbReference type="GO" id="GO:0015847">
    <property type="term" value="P:putrescine transport"/>
    <property type="evidence" value="ECO:0007669"/>
    <property type="project" value="EnsemblFungi"/>
</dbReference>
<dbReference type="AlphaFoldDB" id="A0A1E4TZG4"/>
<feature type="domain" description="Major facilitator superfamily (MFS) profile" evidence="8">
    <location>
        <begin position="145"/>
        <end position="586"/>
    </location>
</feature>
<dbReference type="InterPro" id="IPR036259">
    <property type="entry name" value="MFS_trans_sf"/>
</dbReference>
<feature type="compositionally biased region" description="Basic and acidic residues" evidence="6">
    <location>
        <begin position="27"/>
        <end position="41"/>
    </location>
</feature>
<keyword evidence="3 7" id="KW-0812">Transmembrane</keyword>
<feature type="region of interest" description="Disordered" evidence="6">
    <location>
        <begin position="1"/>
        <end position="51"/>
    </location>
</feature>
<dbReference type="PROSITE" id="PS50850">
    <property type="entry name" value="MFS"/>
    <property type="match status" value="1"/>
</dbReference>
<evidence type="ECO:0000313" key="9">
    <source>
        <dbReference type="EMBL" id="ODV97130.1"/>
    </source>
</evidence>
<dbReference type="FunFam" id="1.20.1250.20:FF:000011">
    <property type="entry name" value="MFS multidrug transporter, putative"/>
    <property type="match status" value="1"/>
</dbReference>
<dbReference type="OrthoDB" id="9986881at2759"/>
<dbReference type="GO" id="GO:0033101">
    <property type="term" value="C:cellular bud membrane"/>
    <property type="evidence" value="ECO:0007669"/>
    <property type="project" value="EnsemblFungi"/>
</dbReference>
<dbReference type="GO" id="GO:0000297">
    <property type="term" value="F:spermine transmembrane transporter activity"/>
    <property type="evidence" value="ECO:0007669"/>
    <property type="project" value="EnsemblFungi"/>
</dbReference>
<feature type="transmembrane region" description="Helical" evidence="7">
    <location>
        <begin position="269"/>
        <end position="291"/>
    </location>
</feature>
<dbReference type="GO" id="GO:0015606">
    <property type="term" value="F:spermidine transmembrane transporter activity"/>
    <property type="evidence" value="ECO:0007669"/>
    <property type="project" value="EnsemblFungi"/>
</dbReference>
<keyword evidence="5 7" id="KW-0472">Membrane</keyword>
<evidence type="ECO:0000256" key="4">
    <source>
        <dbReference type="ARBA" id="ARBA00022989"/>
    </source>
</evidence>
<feature type="transmembrane region" description="Helical" evidence="7">
    <location>
        <begin position="211"/>
        <end position="228"/>
    </location>
</feature>